<dbReference type="Proteomes" id="UP000274822">
    <property type="component" value="Unassembled WGS sequence"/>
</dbReference>
<feature type="compositionally biased region" description="Acidic residues" evidence="1">
    <location>
        <begin position="168"/>
        <end position="178"/>
    </location>
</feature>
<evidence type="ECO:0000256" key="1">
    <source>
        <dbReference type="SAM" id="MobiDB-lite"/>
    </source>
</evidence>
<feature type="compositionally biased region" description="Pro residues" evidence="1">
    <location>
        <begin position="229"/>
        <end position="241"/>
    </location>
</feature>
<dbReference type="EMBL" id="RBNJ01014635">
    <property type="protein sequence ID" value="RUS24894.1"/>
    <property type="molecule type" value="Genomic_DNA"/>
</dbReference>
<dbReference type="GO" id="GO:0006396">
    <property type="term" value="P:RNA processing"/>
    <property type="evidence" value="ECO:0007669"/>
    <property type="project" value="InterPro"/>
</dbReference>
<comment type="caution">
    <text evidence="3">The sequence shown here is derived from an EMBL/GenBank/DDBJ whole genome shotgun (WGS) entry which is preliminary data.</text>
</comment>
<feature type="region of interest" description="Disordered" evidence="1">
    <location>
        <begin position="433"/>
        <end position="453"/>
    </location>
</feature>
<dbReference type="PRINTS" id="PR01217">
    <property type="entry name" value="PRICHEXTENSN"/>
</dbReference>
<feature type="region of interest" description="Disordered" evidence="1">
    <location>
        <begin position="1"/>
        <end position="31"/>
    </location>
</feature>
<accession>A0A433Q545</accession>
<name>A0A433Q545_9FUNG</name>
<feature type="domain" description="Wbp11/ELF5/Saf1 N-terminal" evidence="2">
    <location>
        <begin position="7"/>
        <end position="65"/>
    </location>
</feature>
<dbReference type="Pfam" id="PF09429">
    <property type="entry name" value="Wbp11"/>
    <property type="match status" value="1"/>
</dbReference>
<gene>
    <name evidence="3" type="ORF">BC938DRAFT_472934</name>
</gene>
<evidence type="ECO:0000259" key="2">
    <source>
        <dbReference type="Pfam" id="PF09429"/>
    </source>
</evidence>
<feature type="compositionally biased region" description="Acidic residues" evidence="1">
    <location>
        <begin position="190"/>
        <end position="199"/>
    </location>
</feature>
<feature type="compositionally biased region" description="Low complexity" evidence="1">
    <location>
        <begin position="339"/>
        <end position="350"/>
    </location>
</feature>
<dbReference type="InterPro" id="IPR019007">
    <property type="entry name" value="Wbp11/ELF5/Saf1_N"/>
</dbReference>
<proteinExistence type="predicted"/>
<feature type="compositionally biased region" description="Pro residues" evidence="1">
    <location>
        <begin position="263"/>
        <end position="272"/>
    </location>
</feature>
<keyword evidence="4" id="KW-1185">Reference proteome</keyword>
<feature type="compositionally biased region" description="Pro residues" evidence="1">
    <location>
        <begin position="200"/>
        <end position="209"/>
    </location>
</feature>
<feature type="compositionally biased region" description="Pro residues" evidence="1">
    <location>
        <begin position="321"/>
        <end position="334"/>
    </location>
</feature>
<reference evidence="3 4" key="1">
    <citation type="journal article" date="2018" name="New Phytol.">
        <title>Phylogenomics of Endogonaceae and evolution of mycorrhizas within Mucoromycota.</title>
        <authorList>
            <person name="Chang Y."/>
            <person name="Desiro A."/>
            <person name="Na H."/>
            <person name="Sandor L."/>
            <person name="Lipzen A."/>
            <person name="Clum A."/>
            <person name="Barry K."/>
            <person name="Grigoriev I.V."/>
            <person name="Martin F.M."/>
            <person name="Stajich J.E."/>
            <person name="Smith M.E."/>
            <person name="Bonito G."/>
            <person name="Spatafora J.W."/>
        </authorList>
    </citation>
    <scope>NUCLEOTIDE SEQUENCE [LARGE SCALE GENOMIC DNA]</scope>
    <source>
        <strain evidence="3 4">AD002</strain>
    </source>
</reference>
<dbReference type="AlphaFoldDB" id="A0A433Q545"/>
<evidence type="ECO:0000313" key="4">
    <source>
        <dbReference type="Proteomes" id="UP000274822"/>
    </source>
</evidence>
<evidence type="ECO:0000313" key="3">
    <source>
        <dbReference type="EMBL" id="RUS24894.1"/>
    </source>
</evidence>
<feature type="compositionally biased region" description="Acidic residues" evidence="1">
    <location>
        <begin position="131"/>
        <end position="154"/>
    </location>
</feature>
<feature type="region of interest" description="Disordered" evidence="1">
    <location>
        <begin position="59"/>
        <end position="351"/>
    </location>
</feature>
<feature type="compositionally biased region" description="Basic residues" evidence="1">
    <location>
        <begin position="18"/>
        <end position="31"/>
    </location>
</feature>
<sequence length="468" mass="49544">MVKAKGGRLMNPADAHRKAQRKKEIKKNKVERKKVREVAMAVKDTTKLELEIAKINIARSHQSLPYDQAHNIPLAKPVPKQPPKYENPDDPKNSPYYHPTLNPLGLAPSRARQAGYQIPHTLGQSHKDEASNEDSDESLGSDASGAEEDDDELPELPPGTPPKHEEATGEDDDGDELPELPPGTPPRKEEEEEEEEDMPELPPGPPPSKPFQYGAAQSGPSTVYASYPGAPPPPPPRPGGVPPFDMRSHHMPPGGPSPFANRPLPPPPPPRSPQHYGPYLSGPRYPGAPPPPRPAFSHYGPSVGRPPRSDYYNPDFGSFSPPLPGPPPPGPPPGVYGEASPSPASAATVPPARPQLALAPVISAAPQVRDLRKELTTLVPASILRKKAAAAKAGAQGAGKVARPKINAAPDLDEGVSESSVAAVGPALPTGLPTTKAISGGPAAAPAKGKKKTTDEYAKFMREMEGLL</sequence>
<protein>
    <recommendedName>
        <fullName evidence="2">Wbp11/ELF5/Saf1 N-terminal domain-containing protein</fullName>
    </recommendedName>
</protein>
<organism evidence="3 4">
    <name type="scientific">Jimgerdemannia flammicorona</name>
    <dbReference type="NCBI Taxonomy" id="994334"/>
    <lineage>
        <taxon>Eukaryota</taxon>
        <taxon>Fungi</taxon>
        <taxon>Fungi incertae sedis</taxon>
        <taxon>Mucoromycota</taxon>
        <taxon>Mucoromycotina</taxon>
        <taxon>Endogonomycetes</taxon>
        <taxon>Endogonales</taxon>
        <taxon>Endogonaceae</taxon>
        <taxon>Jimgerdemannia</taxon>
    </lineage>
</organism>